<protein>
    <submittedName>
        <fullName evidence="1">Uncharacterized protein</fullName>
    </submittedName>
</protein>
<dbReference type="Proteomes" id="UP001057702">
    <property type="component" value="Unassembled WGS sequence"/>
</dbReference>
<organism evidence="1 2">
    <name type="scientific">Streptomyces humicola</name>
    <dbReference type="NCBI Taxonomy" id="2953240"/>
    <lineage>
        <taxon>Bacteria</taxon>
        <taxon>Bacillati</taxon>
        <taxon>Actinomycetota</taxon>
        <taxon>Actinomycetes</taxon>
        <taxon>Kitasatosporales</taxon>
        <taxon>Streptomycetaceae</taxon>
        <taxon>Streptomyces</taxon>
    </lineage>
</organism>
<name>A0ABT1PZS1_9ACTN</name>
<dbReference type="RefSeq" id="WP_255921463.1">
    <property type="nucleotide sequence ID" value="NZ_JANFNG010000014.1"/>
</dbReference>
<evidence type="ECO:0000313" key="1">
    <source>
        <dbReference type="EMBL" id="MCQ4082555.1"/>
    </source>
</evidence>
<accession>A0ABT1PZS1</accession>
<proteinExistence type="predicted"/>
<dbReference type="EMBL" id="JANFNG010000014">
    <property type="protein sequence ID" value="MCQ4082555.1"/>
    <property type="molecule type" value="Genomic_DNA"/>
</dbReference>
<comment type="caution">
    <text evidence="1">The sequence shown here is derived from an EMBL/GenBank/DDBJ whole genome shotgun (WGS) entry which is preliminary data.</text>
</comment>
<sequence length="74" mass="8166">MTAEEPPEVGAIVWDTARDLMGVVVAVDDMLVRLRVAGGGATWRARLADVCRACPMDELRTRVTEINACHVWSR</sequence>
<keyword evidence="2" id="KW-1185">Reference proteome</keyword>
<gene>
    <name evidence="1" type="ORF">NGB36_18590</name>
</gene>
<reference evidence="1" key="1">
    <citation type="submission" date="2022-06" db="EMBL/GenBank/DDBJ databases">
        <title>Draft genome sequence of Streptomyces sp. RB6PN25 isolated from peat swamp forest in Thailand.</title>
        <authorList>
            <person name="Duangmal K."/>
            <person name="Klaysubun C."/>
        </authorList>
    </citation>
    <scope>NUCLEOTIDE SEQUENCE</scope>
    <source>
        <strain evidence="1">RB6PN25</strain>
    </source>
</reference>
<evidence type="ECO:0000313" key="2">
    <source>
        <dbReference type="Proteomes" id="UP001057702"/>
    </source>
</evidence>